<dbReference type="Proteomes" id="UP000027192">
    <property type="component" value="Unassembled WGS sequence"/>
</dbReference>
<gene>
    <name evidence="2" type="ORF">EA58_18330</name>
</gene>
<evidence type="ECO:0000256" key="1">
    <source>
        <dbReference type="SAM" id="Phobius"/>
    </source>
</evidence>
<dbReference type="AlphaFoldDB" id="A0A066RIL0"/>
<evidence type="ECO:0008006" key="4">
    <source>
        <dbReference type="Google" id="ProtNLM"/>
    </source>
</evidence>
<keyword evidence="3" id="KW-1185">Reference proteome</keyword>
<reference evidence="2 3" key="1">
    <citation type="submission" date="2014-04" db="EMBL/GenBank/DDBJ databases">
        <title>Draft genome sequence of Photobacterium halotolerans S2753: a solonamide, ngercheumicin and holomycin producer.</title>
        <authorList>
            <person name="Machado H.R."/>
            <person name="Gram L."/>
        </authorList>
    </citation>
    <scope>NUCLEOTIDE SEQUENCE [LARGE SCALE GENOMIC DNA]</scope>
    <source>
        <strain evidence="2 3">S2753</strain>
    </source>
</reference>
<dbReference type="STRING" id="1654360.EA58_18330"/>
<feature type="transmembrane region" description="Helical" evidence="1">
    <location>
        <begin position="48"/>
        <end position="70"/>
    </location>
</feature>
<proteinExistence type="predicted"/>
<accession>A0A066RIL0</accession>
<protein>
    <recommendedName>
        <fullName evidence="4">Superinfection immunity protein</fullName>
    </recommendedName>
</protein>
<name>A0A066RIL0_9GAMM</name>
<keyword evidence="1" id="KW-0472">Membrane</keyword>
<dbReference type="RefSeq" id="WP_036755818.1">
    <property type="nucleotide sequence ID" value="NZ_JAGSGC010000023.1"/>
</dbReference>
<dbReference type="EMBL" id="JMIB01000036">
    <property type="protein sequence ID" value="KDM90270.1"/>
    <property type="molecule type" value="Genomic_DNA"/>
</dbReference>
<evidence type="ECO:0000313" key="3">
    <source>
        <dbReference type="Proteomes" id="UP000027192"/>
    </source>
</evidence>
<feature type="transmembrane region" description="Helical" evidence="1">
    <location>
        <begin position="18"/>
        <end position="36"/>
    </location>
</feature>
<evidence type="ECO:0000313" key="2">
    <source>
        <dbReference type="EMBL" id="KDM90270.1"/>
    </source>
</evidence>
<keyword evidence="1" id="KW-1133">Transmembrane helix</keyword>
<sequence length="82" mass="9397">MIEQFTKLHLSGIQLRELLLIIGMILLLFSPTFIALKKNHPHKKAIIIVNFIGFFVSSFISIGAFIWCFIHPSKKKSSDQLQ</sequence>
<keyword evidence="1" id="KW-0812">Transmembrane</keyword>
<comment type="caution">
    <text evidence="2">The sequence shown here is derived from an EMBL/GenBank/DDBJ whole genome shotgun (WGS) entry which is preliminary data.</text>
</comment>
<organism evidence="2 3">
    <name type="scientific">Photobacterium galatheae</name>
    <dbReference type="NCBI Taxonomy" id="1654360"/>
    <lineage>
        <taxon>Bacteria</taxon>
        <taxon>Pseudomonadati</taxon>
        <taxon>Pseudomonadota</taxon>
        <taxon>Gammaproteobacteria</taxon>
        <taxon>Vibrionales</taxon>
        <taxon>Vibrionaceae</taxon>
        <taxon>Photobacterium</taxon>
    </lineage>
</organism>